<sequence>MRYQCTKCGTINHVPKGKDPERYFCHSCEARLPAVPEPESNGELSTAVGLIGGAALGASIAGLVGAIIGGIFGGIIGKEAKGVG</sequence>
<feature type="transmembrane region" description="Helical" evidence="1">
    <location>
        <begin position="47"/>
        <end position="76"/>
    </location>
</feature>
<keyword evidence="1" id="KW-1133">Transmembrane helix</keyword>
<reference evidence="2" key="1">
    <citation type="submission" date="2019-02" db="EMBL/GenBank/DDBJ databases">
        <authorList>
            <person name="Gruber-Vodicka R. H."/>
            <person name="Seah K. B. B."/>
        </authorList>
    </citation>
    <scope>NUCLEOTIDE SEQUENCE</scope>
    <source>
        <strain evidence="2">BECK_BZ106</strain>
    </source>
</reference>
<keyword evidence="1" id="KW-0472">Membrane</keyword>
<evidence type="ECO:0000313" key="2">
    <source>
        <dbReference type="EMBL" id="VFJ67146.1"/>
    </source>
</evidence>
<dbReference type="EMBL" id="CAADFD010000126">
    <property type="protein sequence ID" value="VFJ67146.1"/>
    <property type="molecule type" value="Genomic_DNA"/>
</dbReference>
<evidence type="ECO:0008006" key="3">
    <source>
        <dbReference type="Google" id="ProtNLM"/>
    </source>
</evidence>
<evidence type="ECO:0000256" key="1">
    <source>
        <dbReference type="SAM" id="Phobius"/>
    </source>
</evidence>
<protein>
    <recommendedName>
        <fullName evidence="3">Glycine zipper</fullName>
    </recommendedName>
</protein>
<keyword evidence="1" id="KW-0812">Transmembrane</keyword>
<accession>A0A450TIM7</accession>
<gene>
    <name evidence="2" type="ORF">BECKFW1821B_GA0114236_112611</name>
</gene>
<proteinExistence type="predicted"/>
<organism evidence="2">
    <name type="scientific">Candidatus Kentrum sp. FW</name>
    <dbReference type="NCBI Taxonomy" id="2126338"/>
    <lineage>
        <taxon>Bacteria</taxon>
        <taxon>Pseudomonadati</taxon>
        <taxon>Pseudomonadota</taxon>
        <taxon>Gammaproteobacteria</taxon>
        <taxon>Candidatus Kentrum</taxon>
    </lineage>
</organism>
<name>A0A450TIM7_9GAMM</name>
<dbReference type="AlphaFoldDB" id="A0A450TIM7"/>